<dbReference type="GO" id="GO:0005524">
    <property type="term" value="F:ATP binding"/>
    <property type="evidence" value="ECO:0007669"/>
    <property type="project" value="UniProtKB-KW"/>
</dbReference>
<dbReference type="GO" id="GO:0046983">
    <property type="term" value="F:protein dimerization activity"/>
    <property type="evidence" value="ECO:0007669"/>
    <property type="project" value="InterPro"/>
</dbReference>
<feature type="transmembrane region" description="Helical" evidence="9">
    <location>
        <begin position="70"/>
        <end position="99"/>
    </location>
</feature>
<dbReference type="InterPro" id="IPR036890">
    <property type="entry name" value="HATPase_C_sf"/>
</dbReference>
<dbReference type="PANTHER" id="PTHR24421:SF10">
    <property type="entry name" value="NITRATE_NITRITE SENSOR PROTEIN NARQ"/>
    <property type="match status" value="1"/>
</dbReference>
<dbReference type="CDD" id="cd16917">
    <property type="entry name" value="HATPase_UhpB-NarQ-NarX-like"/>
    <property type="match status" value="1"/>
</dbReference>
<gene>
    <name evidence="11" type="ORF">HNR07_003058</name>
</gene>
<sequence>MESRRRSRRDIVVDVLLTVFAVVYGLISFSGYALDLHPPDRVPTWVLWLDLACLPPACAALWWRRSHPLAVAVGIVLVATFSVAVVGALFVSLISLAVYRPFPQAATLALLTIVLSLPWLLLVQPSGLDALVTGVVIVLMIGVCVAWGAAIRSRRRLVERLREDVRRERELRGERLAVARVEERRRIAREMHDVVAHRMSLLSVHAGALAYRTERAEAGQAEPLKAAEVGAAVRVIRDNAHRVLDELSDILTVLRSGDLTGEETEEAGPQPRLADVPRLVAEAVAAGEKVSYTSDLPEGAAPREQVQRTAYRVVQEGLTNTRKHAPGAKAAVTVSGAPGRGLVVEVSNVLPVGKADQEIPGAGAGLTGLAERVELDGGRLRHGPARGRFGLTAVLPWPEEQASGAAGDDRRKVS</sequence>
<organism evidence="11 12">
    <name type="scientific">Nocardiopsis metallicus</name>
    <dbReference type="NCBI Taxonomy" id="179819"/>
    <lineage>
        <taxon>Bacteria</taxon>
        <taxon>Bacillati</taxon>
        <taxon>Actinomycetota</taxon>
        <taxon>Actinomycetes</taxon>
        <taxon>Streptosporangiales</taxon>
        <taxon>Nocardiopsidaceae</taxon>
        <taxon>Nocardiopsis</taxon>
    </lineage>
</organism>
<feature type="domain" description="Signal transduction histidine kinase subgroup 3 dimerisation and phosphoacceptor" evidence="10">
    <location>
        <begin position="183"/>
        <end position="259"/>
    </location>
</feature>
<keyword evidence="9" id="KW-0812">Transmembrane</keyword>
<evidence type="ECO:0000259" key="10">
    <source>
        <dbReference type="Pfam" id="PF07730"/>
    </source>
</evidence>
<keyword evidence="9" id="KW-0472">Membrane</keyword>
<name>A0A840WFZ1_9ACTN</name>
<feature type="transmembrane region" description="Helical" evidence="9">
    <location>
        <begin position="105"/>
        <end position="123"/>
    </location>
</feature>
<evidence type="ECO:0000256" key="1">
    <source>
        <dbReference type="ARBA" id="ARBA00000085"/>
    </source>
</evidence>
<evidence type="ECO:0000256" key="8">
    <source>
        <dbReference type="ARBA" id="ARBA00023012"/>
    </source>
</evidence>
<feature type="transmembrane region" description="Helical" evidence="9">
    <location>
        <begin position="130"/>
        <end position="150"/>
    </location>
</feature>
<dbReference type="InterPro" id="IPR011712">
    <property type="entry name" value="Sig_transdc_His_kin_sub3_dim/P"/>
</dbReference>
<accession>A0A840WFZ1</accession>
<dbReference type="Gene3D" id="1.20.5.1930">
    <property type="match status" value="1"/>
</dbReference>
<dbReference type="GO" id="GO:0000155">
    <property type="term" value="F:phosphorelay sensor kinase activity"/>
    <property type="evidence" value="ECO:0007669"/>
    <property type="project" value="InterPro"/>
</dbReference>
<keyword evidence="5" id="KW-0547">Nucleotide-binding</keyword>
<dbReference type="GO" id="GO:0016020">
    <property type="term" value="C:membrane"/>
    <property type="evidence" value="ECO:0007669"/>
    <property type="project" value="InterPro"/>
</dbReference>
<evidence type="ECO:0000256" key="6">
    <source>
        <dbReference type="ARBA" id="ARBA00022777"/>
    </source>
</evidence>
<dbReference type="InterPro" id="IPR050482">
    <property type="entry name" value="Sensor_HK_TwoCompSys"/>
</dbReference>
<reference evidence="11 12" key="1">
    <citation type="submission" date="2020-08" db="EMBL/GenBank/DDBJ databases">
        <title>Sequencing the genomes of 1000 actinobacteria strains.</title>
        <authorList>
            <person name="Klenk H.-P."/>
        </authorList>
    </citation>
    <scope>NUCLEOTIDE SEQUENCE [LARGE SCALE GENOMIC DNA]</scope>
    <source>
        <strain evidence="11 12">DSM 44598</strain>
    </source>
</reference>
<dbReference type="Pfam" id="PF07730">
    <property type="entry name" value="HisKA_3"/>
    <property type="match status" value="1"/>
</dbReference>
<keyword evidence="8" id="KW-0902">Two-component regulatory system</keyword>
<comment type="caution">
    <text evidence="11">The sequence shown here is derived from an EMBL/GenBank/DDBJ whole genome shotgun (WGS) entry which is preliminary data.</text>
</comment>
<evidence type="ECO:0000313" key="12">
    <source>
        <dbReference type="Proteomes" id="UP000579647"/>
    </source>
</evidence>
<protein>
    <recommendedName>
        <fullName evidence="2">histidine kinase</fullName>
        <ecNumber evidence="2">2.7.13.3</ecNumber>
    </recommendedName>
</protein>
<dbReference type="RefSeq" id="WP_184365517.1">
    <property type="nucleotide sequence ID" value="NZ_BAAAKM010000021.1"/>
</dbReference>
<keyword evidence="9" id="KW-1133">Transmembrane helix</keyword>
<dbReference type="Gene3D" id="3.30.565.10">
    <property type="entry name" value="Histidine kinase-like ATPase, C-terminal domain"/>
    <property type="match status" value="1"/>
</dbReference>
<dbReference type="EMBL" id="JACHDO010000001">
    <property type="protein sequence ID" value="MBB5491921.1"/>
    <property type="molecule type" value="Genomic_DNA"/>
</dbReference>
<dbReference type="Proteomes" id="UP000579647">
    <property type="component" value="Unassembled WGS sequence"/>
</dbReference>
<evidence type="ECO:0000256" key="2">
    <source>
        <dbReference type="ARBA" id="ARBA00012438"/>
    </source>
</evidence>
<keyword evidence="4" id="KW-0808">Transferase</keyword>
<evidence type="ECO:0000313" key="11">
    <source>
        <dbReference type="EMBL" id="MBB5491921.1"/>
    </source>
</evidence>
<keyword evidence="3" id="KW-0597">Phosphoprotein</keyword>
<evidence type="ECO:0000256" key="3">
    <source>
        <dbReference type="ARBA" id="ARBA00022553"/>
    </source>
</evidence>
<keyword evidence="7" id="KW-0067">ATP-binding</keyword>
<keyword evidence="6 11" id="KW-0418">Kinase</keyword>
<comment type="catalytic activity">
    <reaction evidence="1">
        <text>ATP + protein L-histidine = ADP + protein N-phospho-L-histidine.</text>
        <dbReference type="EC" id="2.7.13.3"/>
    </reaction>
</comment>
<keyword evidence="12" id="KW-1185">Reference proteome</keyword>
<proteinExistence type="predicted"/>
<evidence type="ECO:0000256" key="9">
    <source>
        <dbReference type="SAM" id="Phobius"/>
    </source>
</evidence>
<evidence type="ECO:0000256" key="5">
    <source>
        <dbReference type="ARBA" id="ARBA00022741"/>
    </source>
</evidence>
<dbReference type="PANTHER" id="PTHR24421">
    <property type="entry name" value="NITRATE/NITRITE SENSOR PROTEIN NARX-RELATED"/>
    <property type="match status" value="1"/>
</dbReference>
<evidence type="ECO:0000256" key="7">
    <source>
        <dbReference type="ARBA" id="ARBA00022840"/>
    </source>
</evidence>
<feature type="transmembrane region" description="Helical" evidence="9">
    <location>
        <begin position="45"/>
        <end position="63"/>
    </location>
</feature>
<feature type="transmembrane region" description="Helical" evidence="9">
    <location>
        <begin position="12"/>
        <end position="33"/>
    </location>
</feature>
<dbReference type="AlphaFoldDB" id="A0A840WFZ1"/>
<evidence type="ECO:0000256" key="4">
    <source>
        <dbReference type="ARBA" id="ARBA00022679"/>
    </source>
</evidence>
<dbReference type="EC" id="2.7.13.3" evidence="2"/>